<keyword evidence="3" id="KW-0472">Membrane</keyword>
<reference evidence="5" key="1">
    <citation type="journal article" date="2022" name="Syst. Appl. Microbiol.">
        <title>Natronocalculus amylovorans gen. nov., sp. nov., and Natranaeroarchaeum aerophilus sp. nov., dominant culturable amylolytic natronoarchaea from hypersaline soda lakes in southwestern Siberia.</title>
        <authorList>
            <person name="Sorokin D.Y."/>
            <person name="Elcheninov A.G."/>
            <person name="Khizhniak T.V."/>
            <person name="Koenen M."/>
            <person name="Bale N.J."/>
            <person name="Damste J.S.S."/>
            <person name="Kublanov I.V."/>
        </authorList>
    </citation>
    <scope>NUCLEOTIDE SEQUENCE</scope>
    <source>
        <strain evidence="5">AArc-St2</strain>
    </source>
</reference>
<evidence type="ECO:0000313" key="5">
    <source>
        <dbReference type="EMBL" id="MCL9816752.1"/>
    </source>
</evidence>
<dbReference type="Pfam" id="PF18204">
    <property type="entry name" value="PGF-CTERM"/>
    <property type="match status" value="1"/>
</dbReference>
<proteinExistence type="predicted"/>
<feature type="compositionally biased region" description="Polar residues" evidence="2">
    <location>
        <begin position="484"/>
        <end position="504"/>
    </location>
</feature>
<dbReference type="RefSeq" id="WP_250583587.1">
    <property type="nucleotide sequence ID" value="NZ_JAKRVX010000002.1"/>
</dbReference>
<accession>A0AAE3FWB4</accession>
<dbReference type="InterPro" id="IPR047792">
    <property type="entry name" value="Hvo_1808-like"/>
</dbReference>
<gene>
    <name evidence="5" type="ORF">AArcSt2_07320</name>
</gene>
<evidence type="ECO:0000256" key="1">
    <source>
        <dbReference type="ARBA" id="ARBA00022729"/>
    </source>
</evidence>
<dbReference type="GO" id="GO:0030115">
    <property type="term" value="C:S-layer"/>
    <property type="evidence" value="ECO:0007669"/>
    <property type="project" value="UniProtKB-SubCell"/>
</dbReference>
<evidence type="ECO:0000313" key="6">
    <source>
        <dbReference type="Proteomes" id="UP001203207"/>
    </source>
</evidence>
<feature type="transmembrane region" description="Helical" evidence="3">
    <location>
        <begin position="506"/>
        <end position="525"/>
    </location>
</feature>
<dbReference type="NCBIfam" id="TIGR04126">
    <property type="entry name" value="PGF_CTERM"/>
    <property type="match status" value="1"/>
</dbReference>
<dbReference type="EMBL" id="JAKRVX010000002">
    <property type="protein sequence ID" value="MCL9816752.1"/>
    <property type="molecule type" value="Genomic_DNA"/>
</dbReference>
<feature type="region of interest" description="Disordered" evidence="2">
    <location>
        <begin position="480"/>
        <end position="505"/>
    </location>
</feature>
<dbReference type="InterPro" id="IPR026371">
    <property type="entry name" value="PGF_CTERM"/>
</dbReference>
<sequence length="529" mass="57720">MRRLLVVCFALLLVGAGTVGVFSTIGLSPVAATPSDAGVAGPTASVQQSDFDPDEPIGCVGGVCYDDELGIDQSDGLSDEEFEQFTKQAMARVEYIRGQKFQEDVPVDVMTRAEYREQSQGGGDGGSEFNRWNDQVWKGLMIVGEDSGSDDEIGETLGSAVGGFYSPSQNQIVIITPDTENPIISDTTLVHEYVHAMQDQYHDLGDARYRGETQDRDLAINGIVEGEAVYTERLYEEYCESEWECASPPEQEGGGGGGDLNLGIYLTVFQPYSDGPGYVHDIVEADGWDAVGERMEDPPRSTTQVIHRTDREPTPIDFTDEATDGWELYPDQGVDGADTVGEASIYAMLHYQSQEYGAEAIDWRQIGAVSHPYEQLNYVSEPSDGWANDKLYPYRRGDDEDGYVWVTEWESEDDAIEFYEAYQAILTAHNVSEQENGMQMIADGPFRGTYGVHVDETTVTIAHGTDEAAVEQLRPSVAEALGDSGSSTDQNATTETNDTGQTESPIPGFGVVVAALSLLAVAAIARWRQ</sequence>
<name>A0AAE3FWB4_9EURY</name>
<comment type="caution">
    <text evidence="5">The sequence shown here is derived from an EMBL/GenBank/DDBJ whole genome shotgun (WGS) entry which is preliminary data.</text>
</comment>
<evidence type="ECO:0000256" key="2">
    <source>
        <dbReference type="SAM" id="MobiDB-lite"/>
    </source>
</evidence>
<dbReference type="AlphaFoldDB" id="A0AAE3FWB4"/>
<dbReference type="NCBIfam" id="NF038145">
    <property type="entry name" value="Hvo_1808_fam"/>
    <property type="match status" value="1"/>
</dbReference>
<evidence type="ECO:0000259" key="4">
    <source>
        <dbReference type="Pfam" id="PF18204"/>
    </source>
</evidence>
<protein>
    <submittedName>
        <fullName evidence="5">Hvo_1808 family surface protein</fullName>
    </submittedName>
</protein>
<keyword evidence="3" id="KW-0812">Transmembrane</keyword>
<organism evidence="5 6">
    <name type="scientific">Natronocalculus amylovorans</name>
    <dbReference type="NCBI Taxonomy" id="2917812"/>
    <lineage>
        <taxon>Archaea</taxon>
        <taxon>Methanobacteriati</taxon>
        <taxon>Methanobacteriota</taxon>
        <taxon>Stenosarchaea group</taxon>
        <taxon>Halobacteria</taxon>
        <taxon>Halobacteriales</taxon>
        <taxon>Haloferacaceae</taxon>
        <taxon>Natronocalculus</taxon>
    </lineage>
</organism>
<keyword evidence="1" id="KW-0732">Signal</keyword>
<dbReference type="Proteomes" id="UP001203207">
    <property type="component" value="Unassembled WGS sequence"/>
</dbReference>
<keyword evidence="3" id="KW-1133">Transmembrane helix</keyword>
<feature type="domain" description="PGF-CTERM archaeal protein-sorting signal" evidence="4">
    <location>
        <begin position="506"/>
        <end position="528"/>
    </location>
</feature>
<reference evidence="5" key="2">
    <citation type="submission" date="2022-02" db="EMBL/GenBank/DDBJ databases">
        <authorList>
            <person name="Elcheninov A.G."/>
            <person name="Sorokin D.Y."/>
            <person name="Kublanov I.V."/>
        </authorList>
    </citation>
    <scope>NUCLEOTIDE SEQUENCE</scope>
    <source>
        <strain evidence="5">AArc-St2</strain>
    </source>
</reference>
<evidence type="ECO:0000256" key="3">
    <source>
        <dbReference type="SAM" id="Phobius"/>
    </source>
</evidence>
<keyword evidence="6" id="KW-1185">Reference proteome</keyword>
<dbReference type="GO" id="GO:0005886">
    <property type="term" value="C:plasma membrane"/>
    <property type="evidence" value="ECO:0007669"/>
    <property type="project" value="UniProtKB-SubCell"/>
</dbReference>